<keyword evidence="3" id="KW-1185">Reference proteome</keyword>
<evidence type="ECO:0000313" key="3">
    <source>
        <dbReference type="Proteomes" id="UP000308760"/>
    </source>
</evidence>
<dbReference type="RefSeq" id="WP_136535920.1">
    <property type="nucleotide sequence ID" value="NZ_STGY01000066.1"/>
</dbReference>
<feature type="region of interest" description="Disordered" evidence="1">
    <location>
        <begin position="129"/>
        <end position="153"/>
    </location>
</feature>
<feature type="compositionally biased region" description="Basic and acidic residues" evidence="1">
    <location>
        <begin position="132"/>
        <end position="153"/>
    </location>
</feature>
<reference evidence="3" key="1">
    <citation type="submission" date="2019-04" db="EMBL/GenBank/DDBJ databases">
        <title>Nocardioides xinjiangensis sp. nov.</title>
        <authorList>
            <person name="Liu S."/>
        </authorList>
    </citation>
    <scope>NUCLEOTIDE SEQUENCE [LARGE SCALE GENOMIC DNA]</scope>
    <source>
        <strain evidence="3">18</strain>
    </source>
</reference>
<dbReference type="Proteomes" id="UP000308760">
    <property type="component" value="Unassembled WGS sequence"/>
</dbReference>
<sequence length="153" mass="17193">MAYSEVGRLPQLGHFTHHKTLRNVDFDEIPVPGLDADFYRRPVADRLLSVGVYRFGGAETHRAWGWVGDAHCSWHAYWNPAADRFDGPIPGCPELRLLLTEGRAYGFELGFGGLHRRFLLDGEFLRSGSPTRVDDPRDADRQPDPEPGALEHG</sequence>
<comment type="caution">
    <text evidence="2">The sequence shown here is derived from an EMBL/GenBank/DDBJ whole genome shotgun (WGS) entry which is preliminary data.</text>
</comment>
<gene>
    <name evidence="2" type="ORF">FAB82_18005</name>
</gene>
<evidence type="ECO:0000313" key="2">
    <source>
        <dbReference type="EMBL" id="THV39502.1"/>
    </source>
</evidence>
<dbReference type="EMBL" id="STGY01000066">
    <property type="protein sequence ID" value="THV39502.1"/>
    <property type="molecule type" value="Genomic_DNA"/>
</dbReference>
<name>A0A4S8Q9N4_9ACTN</name>
<accession>A0A4S8Q9N4</accession>
<evidence type="ECO:0000256" key="1">
    <source>
        <dbReference type="SAM" id="MobiDB-lite"/>
    </source>
</evidence>
<reference evidence="2 3" key="2">
    <citation type="submission" date="2019-05" db="EMBL/GenBank/DDBJ databases">
        <title>Glycomyces buryatensis sp. nov.</title>
        <authorList>
            <person name="Nikitina E."/>
        </authorList>
    </citation>
    <scope>NUCLEOTIDE SEQUENCE [LARGE SCALE GENOMIC DNA]</scope>
    <source>
        <strain evidence="2 3">18</strain>
    </source>
</reference>
<dbReference type="OrthoDB" id="5187921at2"/>
<proteinExistence type="predicted"/>
<protein>
    <submittedName>
        <fullName evidence="2">Uncharacterized protein</fullName>
    </submittedName>
</protein>
<dbReference type="AlphaFoldDB" id="A0A4S8Q9N4"/>
<organism evidence="2 3">
    <name type="scientific">Glycomyces buryatensis</name>
    <dbReference type="NCBI Taxonomy" id="2570927"/>
    <lineage>
        <taxon>Bacteria</taxon>
        <taxon>Bacillati</taxon>
        <taxon>Actinomycetota</taxon>
        <taxon>Actinomycetes</taxon>
        <taxon>Glycomycetales</taxon>
        <taxon>Glycomycetaceae</taxon>
        <taxon>Glycomyces</taxon>
    </lineage>
</organism>